<name>A0A5B7GW69_PORTR</name>
<accession>A0A5B7GW69</accession>
<gene>
    <name evidence="1" type="ORF">E2C01_055980</name>
</gene>
<keyword evidence="2" id="KW-1185">Reference proteome</keyword>
<organism evidence="1 2">
    <name type="scientific">Portunus trituberculatus</name>
    <name type="common">Swimming crab</name>
    <name type="synonym">Neptunus trituberculatus</name>
    <dbReference type="NCBI Taxonomy" id="210409"/>
    <lineage>
        <taxon>Eukaryota</taxon>
        <taxon>Metazoa</taxon>
        <taxon>Ecdysozoa</taxon>
        <taxon>Arthropoda</taxon>
        <taxon>Crustacea</taxon>
        <taxon>Multicrustacea</taxon>
        <taxon>Malacostraca</taxon>
        <taxon>Eumalacostraca</taxon>
        <taxon>Eucarida</taxon>
        <taxon>Decapoda</taxon>
        <taxon>Pleocyemata</taxon>
        <taxon>Brachyura</taxon>
        <taxon>Eubrachyura</taxon>
        <taxon>Portunoidea</taxon>
        <taxon>Portunidae</taxon>
        <taxon>Portuninae</taxon>
        <taxon>Portunus</taxon>
    </lineage>
</organism>
<proteinExistence type="predicted"/>
<dbReference type="EMBL" id="VSRR010019080">
    <property type="protein sequence ID" value="MPC61903.1"/>
    <property type="molecule type" value="Genomic_DNA"/>
</dbReference>
<reference evidence="1 2" key="1">
    <citation type="submission" date="2019-05" db="EMBL/GenBank/DDBJ databases">
        <title>Another draft genome of Portunus trituberculatus and its Hox gene families provides insights of decapod evolution.</title>
        <authorList>
            <person name="Jeong J.-H."/>
            <person name="Song I."/>
            <person name="Kim S."/>
            <person name="Choi T."/>
            <person name="Kim D."/>
            <person name="Ryu S."/>
            <person name="Kim W."/>
        </authorList>
    </citation>
    <scope>NUCLEOTIDE SEQUENCE [LARGE SCALE GENOMIC DNA]</scope>
    <source>
        <tissue evidence="1">Muscle</tissue>
    </source>
</reference>
<sequence>MDQLKHVFLIGSSESKAFKCVGLNITSYKDGSFTLDQFNYAATLTPMTVSCQRANVKAGEISKSERSEHRALVGQLNWTATHTHPDIAFDLACSEVHKTSHSYIRRYRQRSKLSEAVSLEDSWEASPAREKVSIVGQGGVIVNQPSALAPIHSWPPSLQYGMSFHIIPSCAVSPHLVLPSVLGGAEMLMSEGGSTVM</sequence>
<dbReference type="Proteomes" id="UP000324222">
    <property type="component" value="Unassembled WGS sequence"/>
</dbReference>
<protein>
    <submittedName>
        <fullName evidence="1">Uncharacterized protein</fullName>
    </submittedName>
</protein>
<evidence type="ECO:0000313" key="2">
    <source>
        <dbReference type="Proteomes" id="UP000324222"/>
    </source>
</evidence>
<evidence type="ECO:0000313" key="1">
    <source>
        <dbReference type="EMBL" id="MPC61903.1"/>
    </source>
</evidence>
<comment type="caution">
    <text evidence="1">The sequence shown here is derived from an EMBL/GenBank/DDBJ whole genome shotgun (WGS) entry which is preliminary data.</text>
</comment>
<dbReference type="AlphaFoldDB" id="A0A5B7GW69"/>